<feature type="compositionally biased region" description="Polar residues" evidence="1">
    <location>
        <begin position="122"/>
        <end position="134"/>
    </location>
</feature>
<feature type="region of interest" description="Disordered" evidence="1">
    <location>
        <begin position="237"/>
        <end position="269"/>
    </location>
</feature>
<feature type="compositionally biased region" description="Basic and acidic residues" evidence="1">
    <location>
        <begin position="1"/>
        <end position="16"/>
    </location>
</feature>
<feature type="region of interest" description="Disordered" evidence="1">
    <location>
        <begin position="108"/>
        <end position="134"/>
    </location>
</feature>
<reference evidence="2" key="1">
    <citation type="journal article" date="2023" name="G3 (Bethesda)">
        <title>A reference genome for the long-term kleptoplast-retaining sea slug Elysia crispata morphotype clarki.</title>
        <authorList>
            <person name="Eastman K.E."/>
            <person name="Pendleton A.L."/>
            <person name="Shaikh M.A."/>
            <person name="Suttiyut T."/>
            <person name="Ogas R."/>
            <person name="Tomko P."/>
            <person name="Gavelis G."/>
            <person name="Widhalm J.R."/>
            <person name="Wisecaver J.H."/>
        </authorList>
    </citation>
    <scope>NUCLEOTIDE SEQUENCE</scope>
    <source>
        <strain evidence="2">ECLA1</strain>
    </source>
</reference>
<dbReference type="Proteomes" id="UP001283361">
    <property type="component" value="Unassembled WGS sequence"/>
</dbReference>
<feature type="region of interest" description="Disordered" evidence="1">
    <location>
        <begin position="1"/>
        <end position="35"/>
    </location>
</feature>
<feature type="region of interest" description="Disordered" evidence="1">
    <location>
        <begin position="450"/>
        <end position="496"/>
    </location>
</feature>
<protein>
    <submittedName>
        <fullName evidence="2">Uncharacterized protein</fullName>
    </submittedName>
</protein>
<name>A0AAE0XV08_9GAST</name>
<organism evidence="2 3">
    <name type="scientific">Elysia crispata</name>
    <name type="common">lettuce slug</name>
    <dbReference type="NCBI Taxonomy" id="231223"/>
    <lineage>
        <taxon>Eukaryota</taxon>
        <taxon>Metazoa</taxon>
        <taxon>Spiralia</taxon>
        <taxon>Lophotrochozoa</taxon>
        <taxon>Mollusca</taxon>
        <taxon>Gastropoda</taxon>
        <taxon>Heterobranchia</taxon>
        <taxon>Euthyneura</taxon>
        <taxon>Panpulmonata</taxon>
        <taxon>Sacoglossa</taxon>
        <taxon>Placobranchoidea</taxon>
        <taxon>Plakobranchidae</taxon>
        <taxon>Elysia</taxon>
    </lineage>
</organism>
<feature type="compositionally biased region" description="Basic and acidic residues" evidence="1">
    <location>
        <begin position="696"/>
        <end position="708"/>
    </location>
</feature>
<dbReference type="CDD" id="cd14733">
    <property type="entry name" value="BACK"/>
    <property type="match status" value="1"/>
</dbReference>
<feature type="compositionally biased region" description="Basic residues" evidence="1">
    <location>
        <begin position="259"/>
        <end position="268"/>
    </location>
</feature>
<dbReference type="EMBL" id="JAWDGP010007559">
    <property type="protein sequence ID" value="KAK3713553.1"/>
    <property type="molecule type" value="Genomic_DNA"/>
</dbReference>
<evidence type="ECO:0000256" key="1">
    <source>
        <dbReference type="SAM" id="MobiDB-lite"/>
    </source>
</evidence>
<feature type="compositionally biased region" description="Polar residues" evidence="1">
    <location>
        <begin position="709"/>
        <end position="734"/>
    </location>
</feature>
<gene>
    <name evidence="2" type="ORF">RRG08_005990</name>
</gene>
<proteinExistence type="predicted"/>
<feature type="region of interest" description="Disordered" evidence="1">
    <location>
        <begin position="692"/>
        <end position="757"/>
    </location>
</feature>
<accession>A0AAE0XV08</accession>
<feature type="compositionally biased region" description="Polar residues" evidence="1">
    <location>
        <begin position="474"/>
        <end position="489"/>
    </location>
</feature>
<feature type="region of interest" description="Disordered" evidence="1">
    <location>
        <begin position="580"/>
        <end position="634"/>
    </location>
</feature>
<comment type="caution">
    <text evidence="2">The sequence shown here is derived from an EMBL/GenBank/DDBJ whole genome shotgun (WGS) entry which is preliminary data.</text>
</comment>
<evidence type="ECO:0000313" key="2">
    <source>
        <dbReference type="EMBL" id="KAK3713553.1"/>
    </source>
</evidence>
<sequence>MDKTKRNPRLDSEYLGKKSKSPKQAVRSFRGRARSSKTMKKLFGLFHTKRSHTTKVTSLEENFEFPNVKNWDASNQQRDAIRRETEEARRGKVRELIQTNVLDSSPSAVVPPFLTPPRRKLTSQYGHSETGQSQSWSHFSRDLLLLDAVSSQASEAGLLRGSASMETSKLGGNNDGDQNVFLDGSYFEDDYWLSYDELCDDVGWNDVPLFSTPYKPGPLYRSTQRVHMGVASLRSSRRHKSLQLENTSRTDGFLDRNPSRRAVKRKHSSLPDDLDKISLESPPVSPLGYIPALETHEVEVELSPGGRQALSDEEIKQLSPLYPSLALNLAFDNTVDDSTIISEDATDFSFDKILKTDPKNVSKGETALEMPRYRLKKPKDLKIFPQSYQTNEMPDKSVSPIIHETFNSTTKAPEEKIGKLTIMEANTCCKQERSRKVQAESVGFESLASHITGAGDSAPGRSQCGRLRSIESGYGSSSKTPSLKTNSPPDTGRNFFTPHHFPIRENCSPNSSDFFTPLASLDARDLARVNRDQEDSLFLEVDDGGSTKNHLEHTAEPGLFSRFQCVLSSLDELPAINSRTEAQQRRESMELEQTGDKSPVKRSLKFSDDNLDSTETSPGLKKLEDMSNSDENTRQASVKQDIFMPYLSDVCDENNNCIQFDANALFQRLSVMSEESLSASVIIPMPISSSSPMQKIEVREKNDKKPEQSKSPSGGTDSASLIIGTKQSSSTDTSPEPKPAKITRIAQRTKRNMRKSMTTDKMLPQGMDINNNPVNLSWSKIRRPLGAREASSSEDSDDECKARTSHTRTDYILIRRVAEKILSRIPEECSQRDNLNTVRVMGFLHQYYNREVALLSKKSLSTVNTTHARNGAKSRNGKYKKSVIPARNLIELKEIYEHMLENLSLWRLTVSNCIGVLLAALLADRKDVVDESCDFAFRNIRLLGKSSELFYASPPEVVLMLLSNKHSKVIGFHGFPIRYENAEREILLTAHLYCRRRRTGNRETDRKLRDMIISAADPEVWDKQRRFHLWKKHPKSEHKEDDVKDPILGRKHCRVRYDIAFHQSEIFAKIDEESLGAQLVPDVVFSTLKTDEISGVNLRNRKSQIVQHSGGLSLQLDGLNRMSCMANEQGILDTCTDGHSLHHLWFSFRRRNGIPYMTGLQLCYIFNGQMQRIAIGDFNLKTCVEKNDPNRGLSRAKDPATPGLDEPASRGIKINTCCSPKKSFMGCPLHPQTTTNTRGPFCDEMLGSADRADDPRPLRTVLKLDIGEHIVCVRVQTSSALHNIEFVTNQGRRVKAHEFGTASLPWVSVPFPPLVRSSLALGHCDIAWCLQAISAEAMTSDSPAGDVFLSNVNFVWAYVIAEATERRHDYM</sequence>
<feature type="compositionally biased region" description="Basic and acidic residues" evidence="1">
    <location>
        <begin position="582"/>
        <end position="599"/>
    </location>
</feature>
<keyword evidence="3" id="KW-1185">Reference proteome</keyword>
<evidence type="ECO:0000313" key="3">
    <source>
        <dbReference type="Proteomes" id="UP001283361"/>
    </source>
</evidence>